<organism evidence="1 2">
    <name type="scientific">Stephania yunnanensis</name>
    <dbReference type="NCBI Taxonomy" id="152371"/>
    <lineage>
        <taxon>Eukaryota</taxon>
        <taxon>Viridiplantae</taxon>
        <taxon>Streptophyta</taxon>
        <taxon>Embryophyta</taxon>
        <taxon>Tracheophyta</taxon>
        <taxon>Spermatophyta</taxon>
        <taxon>Magnoliopsida</taxon>
        <taxon>Ranunculales</taxon>
        <taxon>Menispermaceae</taxon>
        <taxon>Menispermoideae</taxon>
        <taxon>Cissampelideae</taxon>
        <taxon>Stephania</taxon>
    </lineage>
</organism>
<accession>A0AAP0Q280</accession>
<comment type="caution">
    <text evidence="1">The sequence shown here is derived from an EMBL/GenBank/DDBJ whole genome shotgun (WGS) entry which is preliminary data.</text>
</comment>
<proteinExistence type="predicted"/>
<reference evidence="1 2" key="1">
    <citation type="submission" date="2024-01" db="EMBL/GenBank/DDBJ databases">
        <title>Genome assemblies of Stephania.</title>
        <authorList>
            <person name="Yang L."/>
        </authorList>
    </citation>
    <scope>NUCLEOTIDE SEQUENCE [LARGE SCALE GENOMIC DNA]</scope>
    <source>
        <strain evidence="1">YNDBR</strain>
        <tissue evidence="1">Leaf</tissue>
    </source>
</reference>
<dbReference type="EMBL" id="JBBNAF010000002">
    <property type="protein sequence ID" value="KAK9163194.1"/>
    <property type="molecule type" value="Genomic_DNA"/>
</dbReference>
<keyword evidence="2" id="KW-1185">Reference proteome</keyword>
<sequence>MREQTSGLVRASECFKFRKGPKNLGCTSKDCRNFIDASRRLGLEEGDAEAICKLFLTMQERDRDFFHTLQVDDDNSGGEHIVDPFTQQSIIRRISRRCEF</sequence>
<dbReference type="PANTHER" id="PTHR47718">
    <property type="entry name" value="OS01G0519700 PROTEIN"/>
    <property type="match status" value="1"/>
</dbReference>
<dbReference type="AlphaFoldDB" id="A0AAP0Q280"/>
<dbReference type="Proteomes" id="UP001420932">
    <property type="component" value="Unassembled WGS sequence"/>
</dbReference>
<dbReference type="PANTHER" id="PTHR47718:SF17">
    <property type="entry name" value="PROTEIN FAR1-RELATED SEQUENCE 5-LIKE"/>
    <property type="match status" value="1"/>
</dbReference>
<protein>
    <submittedName>
        <fullName evidence="1">Uncharacterized protein</fullName>
    </submittedName>
</protein>
<name>A0AAP0Q280_9MAGN</name>
<evidence type="ECO:0000313" key="2">
    <source>
        <dbReference type="Proteomes" id="UP001420932"/>
    </source>
</evidence>
<evidence type="ECO:0000313" key="1">
    <source>
        <dbReference type="EMBL" id="KAK9163194.1"/>
    </source>
</evidence>
<gene>
    <name evidence="1" type="ORF">Syun_004096</name>
</gene>